<proteinExistence type="predicted"/>
<name>A0ABS2TL63_9ACTN</name>
<feature type="domain" description="HTH luxR-type" evidence="3">
    <location>
        <begin position="860"/>
        <end position="925"/>
    </location>
</feature>
<dbReference type="PRINTS" id="PR00038">
    <property type="entry name" value="HTHLUXR"/>
</dbReference>
<sequence length="925" mass="99058">MRYEENLSGRHGPLVGRDADIERITALVGGREGNALVVSGEAGAGKSALLGAVADGREATGTRVVRGAGAEFEADISYAGLHQMLYPLRDTFGELDDTHREALRVALGLGAGDPPDRLLVCNATLILLQKAAARAPLLVVMDDFAWLDKASQAVLGFVARRIGGSAVSLLVAARSFPAGPNRSALPVYELPPLPDEAADALLTERFPDLSRRVRVRLLQSAGGNPLALLELPAALRSSQRAAHEELPPVLPLGVRLQDLFVRRVSSLPSSSLNLLLLATLEGSGDLATVLYAARRLDTAIDLADLAPAEREGLIEVDEGAGRILFRHPLIRSGVVAATTSGSRRAAHSALADVLARRPERQAWHLAEATVAPDERVAALLERAAHHVMRRGDAVSAVTALARAAHLSPGGPDRARRLAEAAYIGADAAGALSVASELLEDARRADPLLGGSLRAAAAAVMLVLNRDGTVETAHRLLVGAIESGDHRHDSGDGALVDALHLLALLCFYSGREDLWRLFHEAMRRLRPDVPDPLAATALTIGDPARTAAQGRPRMEAALERVRDETDPALIIRAGTAAVYADRLGDLREASWRVVRQGRDGGPVRHHLGGLVHLCMEDWTTGRWDEAIALAQEGAALCDTSGYKFFRWYYEYPLAVIAGARGDTDTCHTLADHMTHWALPRGVQAAADYAEHSRIVADLGAGDFDSAFHHAERVSPAGELAPYRPHALWIAMDLVEAAVHTGRVAEAQRHVEALRAADPAAVSSRLVLLWGAAEALCARADDESLRLFEKALAGPGVARWSFDAARVQLAYGERLRRARAAAEARKALRTAADTFHRIGARPWEERAAKELRAAGGAGPRSQEMTAGNLTPQEQEIAQLAASGMTNKQIAARLFLSHRTVGAHLYQIFPKLGIRSRAALRDALDALR</sequence>
<dbReference type="InterPro" id="IPR027417">
    <property type="entry name" value="P-loop_NTPase"/>
</dbReference>
<dbReference type="CDD" id="cd06170">
    <property type="entry name" value="LuxR_C_like"/>
    <property type="match status" value="1"/>
</dbReference>
<dbReference type="SMART" id="SM00421">
    <property type="entry name" value="HTH_LUXR"/>
    <property type="match status" value="1"/>
</dbReference>
<dbReference type="Gene3D" id="1.10.10.10">
    <property type="entry name" value="Winged helix-like DNA-binding domain superfamily/Winged helix DNA-binding domain"/>
    <property type="match status" value="1"/>
</dbReference>
<protein>
    <submittedName>
        <fullName evidence="4">AAA family ATPase</fullName>
    </submittedName>
</protein>
<dbReference type="Gene3D" id="3.40.50.300">
    <property type="entry name" value="P-loop containing nucleotide triphosphate hydrolases"/>
    <property type="match status" value="1"/>
</dbReference>
<gene>
    <name evidence="4" type="ORF">ITX44_05920</name>
</gene>
<dbReference type="InterPro" id="IPR041664">
    <property type="entry name" value="AAA_16"/>
</dbReference>
<dbReference type="EMBL" id="JADKYB010000003">
    <property type="protein sequence ID" value="MBM9504078.1"/>
    <property type="molecule type" value="Genomic_DNA"/>
</dbReference>
<accession>A0ABS2TL63</accession>
<dbReference type="SUPFAM" id="SSF52540">
    <property type="entry name" value="P-loop containing nucleoside triphosphate hydrolases"/>
    <property type="match status" value="1"/>
</dbReference>
<dbReference type="Pfam" id="PF00196">
    <property type="entry name" value="GerE"/>
    <property type="match status" value="1"/>
</dbReference>
<evidence type="ECO:0000256" key="2">
    <source>
        <dbReference type="ARBA" id="ARBA00022840"/>
    </source>
</evidence>
<evidence type="ECO:0000259" key="3">
    <source>
        <dbReference type="PROSITE" id="PS50043"/>
    </source>
</evidence>
<dbReference type="InterPro" id="IPR000792">
    <property type="entry name" value="Tscrpt_reg_LuxR_C"/>
</dbReference>
<dbReference type="PANTHER" id="PTHR16305:SF35">
    <property type="entry name" value="TRANSCRIPTIONAL ACTIVATOR DOMAIN"/>
    <property type="match status" value="1"/>
</dbReference>
<dbReference type="PROSITE" id="PS50043">
    <property type="entry name" value="HTH_LUXR_2"/>
    <property type="match status" value="1"/>
</dbReference>
<dbReference type="Pfam" id="PF13191">
    <property type="entry name" value="AAA_16"/>
    <property type="match status" value="1"/>
</dbReference>
<dbReference type="InterPro" id="IPR036388">
    <property type="entry name" value="WH-like_DNA-bd_sf"/>
</dbReference>
<evidence type="ECO:0000256" key="1">
    <source>
        <dbReference type="ARBA" id="ARBA00022741"/>
    </source>
</evidence>
<keyword evidence="2" id="KW-0067">ATP-binding</keyword>
<reference evidence="4 5" key="1">
    <citation type="submission" date="2021-01" db="EMBL/GenBank/DDBJ databases">
        <title>Streptomyces acididurans sp. nov., isolated from a peat swamp forest soil.</title>
        <authorList>
            <person name="Chantavorakit T."/>
            <person name="Duangmal K."/>
        </authorList>
    </citation>
    <scope>NUCLEOTIDE SEQUENCE [LARGE SCALE GENOMIC DNA]</scope>
    <source>
        <strain evidence="4 5">KK5PA1</strain>
    </source>
</reference>
<keyword evidence="1" id="KW-0547">Nucleotide-binding</keyword>
<comment type="caution">
    <text evidence="4">The sequence shown here is derived from an EMBL/GenBank/DDBJ whole genome shotgun (WGS) entry which is preliminary data.</text>
</comment>
<dbReference type="PANTHER" id="PTHR16305">
    <property type="entry name" value="TESTICULAR SOLUBLE ADENYLYL CYCLASE"/>
    <property type="match status" value="1"/>
</dbReference>
<organism evidence="4 5">
    <name type="scientific">Actinacidiphila acididurans</name>
    <dbReference type="NCBI Taxonomy" id="2784346"/>
    <lineage>
        <taxon>Bacteria</taxon>
        <taxon>Bacillati</taxon>
        <taxon>Actinomycetota</taxon>
        <taxon>Actinomycetes</taxon>
        <taxon>Kitasatosporales</taxon>
        <taxon>Streptomycetaceae</taxon>
        <taxon>Actinacidiphila</taxon>
    </lineage>
</organism>
<evidence type="ECO:0000313" key="4">
    <source>
        <dbReference type="EMBL" id="MBM9504078.1"/>
    </source>
</evidence>
<evidence type="ECO:0000313" key="5">
    <source>
        <dbReference type="Proteomes" id="UP000749040"/>
    </source>
</evidence>
<dbReference type="InterPro" id="IPR016032">
    <property type="entry name" value="Sig_transdc_resp-reg_C-effctor"/>
</dbReference>
<dbReference type="SUPFAM" id="SSF46894">
    <property type="entry name" value="C-terminal effector domain of the bipartite response regulators"/>
    <property type="match status" value="1"/>
</dbReference>
<dbReference type="RefSeq" id="WP_205355968.1">
    <property type="nucleotide sequence ID" value="NZ_JADKYB010000003.1"/>
</dbReference>
<keyword evidence="5" id="KW-1185">Reference proteome</keyword>
<dbReference type="Proteomes" id="UP000749040">
    <property type="component" value="Unassembled WGS sequence"/>
</dbReference>